<comment type="function">
    <text evidence="1">Putative pheromone receptor.</text>
</comment>
<accession>A0A8C9B3Z3</accession>
<comment type="similarity">
    <text evidence="3 12">Belongs to the G-protein coupled receptor 1 family.</text>
</comment>
<keyword evidence="6 12" id="KW-0812">Transmembrane</keyword>
<dbReference type="Proteomes" id="UP000694414">
    <property type="component" value="Unplaced"/>
</dbReference>
<protein>
    <recommendedName>
        <fullName evidence="12">Vomeronasal type-1 receptor</fullName>
    </recommendedName>
</protein>
<dbReference type="PANTHER" id="PTHR24062">
    <property type="entry name" value="VOMERONASAL TYPE-1 RECEPTOR"/>
    <property type="match status" value="1"/>
</dbReference>
<dbReference type="InterPro" id="IPR004072">
    <property type="entry name" value="Vmron_rcpt_1"/>
</dbReference>
<dbReference type="AlphaFoldDB" id="A0A8C9B3Z3"/>
<evidence type="ECO:0000256" key="11">
    <source>
        <dbReference type="ARBA" id="ARBA00023224"/>
    </source>
</evidence>
<keyword evidence="11 12" id="KW-0807">Transducer</keyword>
<evidence type="ECO:0000256" key="1">
    <source>
        <dbReference type="ARBA" id="ARBA00003878"/>
    </source>
</evidence>
<evidence type="ECO:0000256" key="6">
    <source>
        <dbReference type="ARBA" id="ARBA00022692"/>
    </source>
</evidence>
<dbReference type="Pfam" id="PF03402">
    <property type="entry name" value="V1R"/>
    <property type="match status" value="1"/>
</dbReference>
<evidence type="ECO:0000313" key="13">
    <source>
        <dbReference type="Ensembl" id="ENSPSMP00000036241.1"/>
    </source>
</evidence>
<evidence type="ECO:0000256" key="2">
    <source>
        <dbReference type="ARBA" id="ARBA00004651"/>
    </source>
</evidence>
<keyword evidence="4 12" id="KW-1003">Cell membrane</keyword>
<keyword evidence="7 12" id="KW-1133">Transmembrane helix</keyword>
<keyword evidence="8 12" id="KW-0297">G-protein coupled receptor</keyword>
<reference evidence="13" key="1">
    <citation type="submission" date="2025-08" db="UniProtKB">
        <authorList>
            <consortium name="Ensembl"/>
        </authorList>
    </citation>
    <scope>IDENTIFICATION</scope>
</reference>
<dbReference type="GO" id="GO:0019236">
    <property type="term" value="P:response to pheromone"/>
    <property type="evidence" value="ECO:0007669"/>
    <property type="project" value="UniProtKB-KW"/>
</dbReference>
<dbReference type="SUPFAM" id="SSF81321">
    <property type="entry name" value="Family A G protein-coupled receptor-like"/>
    <property type="match status" value="1"/>
</dbReference>
<dbReference type="Ensembl" id="ENSPSMT00000041756.1">
    <property type="protein sequence ID" value="ENSPSMP00000036241.1"/>
    <property type="gene ID" value="ENSPSMG00000024932.1"/>
</dbReference>
<keyword evidence="5 12" id="KW-0589">Pheromone response</keyword>
<evidence type="ECO:0000256" key="9">
    <source>
        <dbReference type="ARBA" id="ARBA00023136"/>
    </source>
</evidence>
<dbReference type="GO" id="GO:0005886">
    <property type="term" value="C:plasma membrane"/>
    <property type="evidence" value="ECO:0007669"/>
    <property type="project" value="UniProtKB-SubCell"/>
</dbReference>
<dbReference type="GeneTree" id="ENSGT00960000186612"/>
<evidence type="ECO:0000256" key="8">
    <source>
        <dbReference type="ARBA" id="ARBA00023040"/>
    </source>
</evidence>
<keyword evidence="10 12" id="KW-0675">Receptor</keyword>
<sequence>MSLSGQRKDCCYHLKKNILNDRITSQDLAIGMLFLSLTTVGFVGNSSLLYHYLFLSYTGCRLRHTDLILTHLTIANSLVLLSKGVPETMAAFGLKHFFNDFKCDLLENTGMGVLTVVDKPI</sequence>
<evidence type="ECO:0000256" key="5">
    <source>
        <dbReference type="ARBA" id="ARBA00022507"/>
    </source>
</evidence>
<proteinExistence type="inferred from homology"/>
<reference evidence="13" key="2">
    <citation type="submission" date="2025-09" db="UniProtKB">
        <authorList>
            <consortium name="Ensembl"/>
        </authorList>
    </citation>
    <scope>IDENTIFICATION</scope>
</reference>
<evidence type="ECO:0000313" key="14">
    <source>
        <dbReference type="Proteomes" id="UP000694414"/>
    </source>
</evidence>
<keyword evidence="14" id="KW-1185">Reference proteome</keyword>
<evidence type="ECO:0000256" key="7">
    <source>
        <dbReference type="ARBA" id="ARBA00022989"/>
    </source>
</evidence>
<evidence type="ECO:0000256" key="4">
    <source>
        <dbReference type="ARBA" id="ARBA00022475"/>
    </source>
</evidence>
<feature type="transmembrane region" description="Helical" evidence="12">
    <location>
        <begin position="28"/>
        <end position="53"/>
    </location>
</feature>
<dbReference type="GO" id="GO:0016503">
    <property type="term" value="F:pheromone receptor activity"/>
    <property type="evidence" value="ECO:0007669"/>
    <property type="project" value="InterPro"/>
</dbReference>
<keyword evidence="9 12" id="KW-0472">Membrane</keyword>
<evidence type="ECO:0000256" key="3">
    <source>
        <dbReference type="ARBA" id="ARBA00010663"/>
    </source>
</evidence>
<evidence type="ECO:0000256" key="12">
    <source>
        <dbReference type="RuleBase" id="RU364061"/>
    </source>
</evidence>
<name>A0A8C9B3Z3_PROSS</name>
<evidence type="ECO:0000256" key="10">
    <source>
        <dbReference type="ARBA" id="ARBA00023170"/>
    </source>
</evidence>
<comment type="subcellular location">
    <subcellularLocation>
        <location evidence="2 12">Cell membrane</location>
        <topology evidence="2 12">Multi-pass membrane protein</topology>
    </subcellularLocation>
</comment>
<organism evidence="13 14">
    <name type="scientific">Prolemur simus</name>
    <name type="common">Greater bamboo lemur</name>
    <name type="synonym">Hapalemur simus</name>
    <dbReference type="NCBI Taxonomy" id="1328070"/>
    <lineage>
        <taxon>Eukaryota</taxon>
        <taxon>Metazoa</taxon>
        <taxon>Chordata</taxon>
        <taxon>Craniata</taxon>
        <taxon>Vertebrata</taxon>
        <taxon>Euteleostomi</taxon>
        <taxon>Mammalia</taxon>
        <taxon>Eutheria</taxon>
        <taxon>Euarchontoglires</taxon>
        <taxon>Primates</taxon>
        <taxon>Strepsirrhini</taxon>
        <taxon>Lemuriformes</taxon>
        <taxon>Lemuridae</taxon>
        <taxon>Prolemur</taxon>
    </lineage>
</organism>
<comment type="caution">
    <text evidence="12">Lacks conserved residue(s) required for the propagation of feature annotation.</text>
</comment>